<gene>
    <name evidence="3" type="ORF">HHK36_032247</name>
</gene>
<evidence type="ECO:0000256" key="1">
    <source>
        <dbReference type="ARBA" id="ARBA00022723"/>
    </source>
</evidence>
<feature type="domain" description="HMA" evidence="2">
    <location>
        <begin position="6"/>
        <end position="47"/>
    </location>
</feature>
<accession>A0A835CXC6</accession>
<comment type="caution">
    <text evidence="3">The sequence shown here is derived from an EMBL/GenBank/DDBJ whole genome shotgun (WGS) entry which is preliminary data.</text>
</comment>
<protein>
    <recommendedName>
        <fullName evidence="2">HMA domain-containing protein</fullName>
    </recommendedName>
</protein>
<dbReference type="AlphaFoldDB" id="A0A835CXC6"/>
<reference evidence="3 4" key="1">
    <citation type="submission" date="2020-04" db="EMBL/GenBank/DDBJ databases">
        <title>Plant Genome Project.</title>
        <authorList>
            <person name="Zhang R.-G."/>
        </authorList>
    </citation>
    <scope>NUCLEOTIDE SEQUENCE [LARGE SCALE GENOMIC DNA]</scope>
    <source>
        <strain evidence="3">YNK0</strain>
        <tissue evidence="3">Leaf</tissue>
    </source>
</reference>
<dbReference type="SUPFAM" id="SSF55008">
    <property type="entry name" value="HMA, heavy metal-associated domain"/>
    <property type="match status" value="1"/>
</dbReference>
<organism evidence="3 4">
    <name type="scientific">Tetracentron sinense</name>
    <name type="common">Spur-leaf</name>
    <dbReference type="NCBI Taxonomy" id="13715"/>
    <lineage>
        <taxon>Eukaryota</taxon>
        <taxon>Viridiplantae</taxon>
        <taxon>Streptophyta</taxon>
        <taxon>Embryophyta</taxon>
        <taxon>Tracheophyta</taxon>
        <taxon>Spermatophyta</taxon>
        <taxon>Magnoliopsida</taxon>
        <taxon>Trochodendrales</taxon>
        <taxon>Trochodendraceae</taxon>
        <taxon>Tetracentron</taxon>
    </lineage>
</organism>
<keyword evidence="1" id="KW-0479">Metal-binding</keyword>
<dbReference type="CDD" id="cd00371">
    <property type="entry name" value="HMA"/>
    <property type="match status" value="1"/>
</dbReference>
<dbReference type="InterPro" id="IPR006121">
    <property type="entry name" value="HMA_dom"/>
</dbReference>
<dbReference type="OrthoDB" id="1926307at2759"/>
<proteinExistence type="predicted"/>
<evidence type="ECO:0000259" key="2">
    <source>
        <dbReference type="Pfam" id="PF00403"/>
    </source>
</evidence>
<dbReference type="Pfam" id="PF00403">
    <property type="entry name" value="HMA"/>
    <property type="match status" value="1"/>
</dbReference>
<dbReference type="Proteomes" id="UP000655225">
    <property type="component" value="Unassembled WGS sequence"/>
</dbReference>
<keyword evidence="4" id="KW-1185">Reference proteome</keyword>
<dbReference type="InterPro" id="IPR036163">
    <property type="entry name" value="HMA_dom_sf"/>
</dbReference>
<dbReference type="Gene3D" id="3.30.70.100">
    <property type="match status" value="1"/>
</dbReference>
<evidence type="ECO:0000313" key="3">
    <source>
        <dbReference type="EMBL" id="KAF8369731.1"/>
    </source>
</evidence>
<name>A0A835CXC6_TETSI</name>
<dbReference type="EMBL" id="JABCRI010000548">
    <property type="protein sequence ID" value="KAF8369731.1"/>
    <property type="molecule type" value="Genomic_DNA"/>
</dbReference>
<sequence>MRKIPVRVCGMTCAACLNLVESALIGVIGVVHMSVALLQNKANVVFDQKLVKHVLPYIEIYNFARMLEKRSLSHIDGLVTVPLDDPFILENVQRIHVCEKVIYEYSLKQRLLQYVACDFLFTAKGVDHFLVSWNRVEAKLKFSIKSVDSVFLINVFSMEFTKPGRTLICLCNMEG</sequence>
<dbReference type="InterPro" id="IPR017969">
    <property type="entry name" value="Heavy-metal-associated_CS"/>
</dbReference>
<dbReference type="PROSITE" id="PS01047">
    <property type="entry name" value="HMA_1"/>
    <property type="match status" value="1"/>
</dbReference>
<dbReference type="GO" id="GO:0046872">
    <property type="term" value="F:metal ion binding"/>
    <property type="evidence" value="ECO:0007669"/>
    <property type="project" value="UniProtKB-KW"/>
</dbReference>
<evidence type="ECO:0000313" key="4">
    <source>
        <dbReference type="Proteomes" id="UP000655225"/>
    </source>
</evidence>